<dbReference type="Proteomes" id="UP000515126">
    <property type="component" value="Unplaced"/>
</dbReference>
<evidence type="ECO:0000256" key="9">
    <source>
        <dbReference type="ARBA" id="ARBA00023136"/>
    </source>
</evidence>
<dbReference type="AlphaFoldDB" id="A0A6P5P7X3"/>
<evidence type="ECO:0000256" key="4">
    <source>
        <dbReference type="ARBA" id="ARBA00022427"/>
    </source>
</evidence>
<evidence type="ECO:0000256" key="3">
    <source>
        <dbReference type="ARBA" id="ARBA00008295"/>
    </source>
</evidence>
<evidence type="ECO:0000256" key="2">
    <source>
        <dbReference type="ARBA" id="ARBA00004651"/>
    </source>
</evidence>
<evidence type="ECO:0000256" key="6">
    <source>
        <dbReference type="ARBA" id="ARBA00022692"/>
    </source>
</evidence>
<dbReference type="GeneID" id="110288154"/>
<evidence type="ECO:0000313" key="12">
    <source>
        <dbReference type="RefSeq" id="XP_021010242.1"/>
    </source>
</evidence>
<organism evidence="11 12">
    <name type="scientific">Mus caroli</name>
    <name type="common">Ryukyu mouse</name>
    <name type="synonym">Ricefield mouse</name>
    <dbReference type="NCBI Taxonomy" id="10089"/>
    <lineage>
        <taxon>Eukaryota</taxon>
        <taxon>Metazoa</taxon>
        <taxon>Chordata</taxon>
        <taxon>Craniata</taxon>
        <taxon>Vertebrata</taxon>
        <taxon>Euteleostomi</taxon>
        <taxon>Mammalia</taxon>
        <taxon>Eutheria</taxon>
        <taxon>Euarchontoglires</taxon>
        <taxon>Glires</taxon>
        <taxon>Rodentia</taxon>
        <taxon>Myomorpha</taxon>
        <taxon>Muroidea</taxon>
        <taxon>Muridae</taxon>
        <taxon>Murinae</taxon>
        <taxon>Mus</taxon>
        <taxon>Mus</taxon>
    </lineage>
</organism>
<feature type="transmembrane region" description="Helical" evidence="10">
    <location>
        <begin position="21"/>
        <end position="39"/>
    </location>
</feature>
<feature type="transmembrane region" description="Helical" evidence="10">
    <location>
        <begin position="133"/>
        <end position="156"/>
    </location>
</feature>
<evidence type="ECO:0000256" key="1">
    <source>
        <dbReference type="ARBA" id="ARBA00004435"/>
    </source>
</evidence>
<gene>
    <name evidence="12" type="primary">LOC110288154</name>
</gene>
<evidence type="ECO:0000256" key="5">
    <source>
        <dbReference type="ARBA" id="ARBA00022475"/>
    </source>
</evidence>
<proteinExistence type="inferred from homology"/>
<reference evidence="12" key="1">
    <citation type="submission" date="2025-08" db="UniProtKB">
        <authorList>
            <consortium name="RefSeq"/>
        </authorList>
    </citation>
    <scope>IDENTIFICATION</scope>
</reference>
<dbReference type="PANTHER" id="PTHR12002">
    <property type="entry name" value="CLAUDIN"/>
    <property type="match status" value="1"/>
</dbReference>
<protein>
    <submittedName>
        <fullName evidence="12">Uncharacterized protein LOC110288154</fullName>
    </submittedName>
</protein>
<dbReference type="InterPro" id="IPR006187">
    <property type="entry name" value="Claudin"/>
</dbReference>
<feature type="transmembrane region" description="Helical" evidence="10">
    <location>
        <begin position="100"/>
        <end position="121"/>
    </location>
</feature>
<evidence type="ECO:0000256" key="8">
    <source>
        <dbReference type="ARBA" id="ARBA00022989"/>
    </source>
</evidence>
<keyword evidence="4" id="KW-0796">Tight junction</keyword>
<dbReference type="Gene3D" id="1.20.140.150">
    <property type="match status" value="1"/>
</dbReference>
<keyword evidence="6 10" id="KW-0812">Transmembrane</keyword>
<evidence type="ECO:0000256" key="10">
    <source>
        <dbReference type="SAM" id="Phobius"/>
    </source>
</evidence>
<sequence>MDLFTLDTQRFSKEKKNIFKLTGLFSSLSALVFEIAIASNQCWRLWEFEDDDVQFVSFGLWGVYYPKVFNISGTLVKMLVHNPIDSTWTISREFQYAQNLILWAIFMKPAVLVFSVIAYKMSCMKDPFLKMQIYCYKFSTLVLGISSLFIFVAVSWNHMVDLYGQTTLDFPPKFPVQKEALKNKHVTAVFPVGILTATMSLFGGIMFLSEISYLKIHSQVKAKSVSKVPLQEA</sequence>
<dbReference type="KEGG" id="mcal:110288154"/>
<dbReference type="RefSeq" id="XP_021010242.1">
    <property type="nucleotide sequence ID" value="XM_021154583.1"/>
</dbReference>
<feature type="transmembrane region" description="Helical" evidence="10">
    <location>
        <begin position="188"/>
        <end position="208"/>
    </location>
</feature>
<dbReference type="GO" id="GO:0005923">
    <property type="term" value="C:bicellular tight junction"/>
    <property type="evidence" value="ECO:0007669"/>
    <property type="project" value="UniProtKB-SubCell"/>
</dbReference>
<dbReference type="GO" id="GO:0005198">
    <property type="term" value="F:structural molecule activity"/>
    <property type="evidence" value="ECO:0007669"/>
    <property type="project" value="InterPro"/>
</dbReference>
<evidence type="ECO:0000256" key="7">
    <source>
        <dbReference type="ARBA" id="ARBA00022949"/>
    </source>
</evidence>
<evidence type="ECO:0000313" key="11">
    <source>
        <dbReference type="Proteomes" id="UP000515126"/>
    </source>
</evidence>
<comment type="subcellular location">
    <subcellularLocation>
        <location evidence="1">Cell junction</location>
        <location evidence="1">Tight junction</location>
    </subcellularLocation>
    <subcellularLocation>
        <location evidence="2">Cell membrane</location>
        <topology evidence="2">Multi-pass membrane protein</topology>
    </subcellularLocation>
</comment>
<keyword evidence="9 10" id="KW-0472">Membrane</keyword>
<keyword evidence="8 10" id="KW-1133">Transmembrane helix</keyword>
<keyword evidence="11" id="KW-1185">Reference proteome</keyword>
<accession>A0A6P5P7X3</accession>
<keyword evidence="5" id="KW-1003">Cell membrane</keyword>
<keyword evidence="7" id="KW-0965">Cell junction</keyword>
<name>A0A6P5P7X3_MUSCR</name>
<dbReference type="GO" id="GO:0005886">
    <property type="term" value="C:plasma membrane"/>
    <property type="evidence" value="ECO:0007669"/>
    <property type="project" value="UniProtKB-SubCell"/>
</dbReference>
<comment type="similarity">
    <text evidence="3">Belongs to the claudin family.</text>
</comment>